<comment type="similarity">
    <text evidence="3 12 13">Belongs to the DapA family.</text>
</comment>
<dbReference type="InterPro" id="IPR020625">
    <property type="entry name" value="Schiff_base-form_aldolases_AS"/>
</dbReference>
<evidence type="ECO:0000313" key="17">
    <source>
        <dbReference type="Proteomes" id="UP000824072"/>
    </source>
</evidence>
<dbReference type="Pfam" id="PF00701">
    <property type="entry name" value="DHDPS"/>
    <property type="match status" value="1"/>
</dbReference>
<comment type="caution">
    <text evidence="12">Was originally thought to be a dihydrodipicolinate synthase (DHDPS), catalyzing the condensation of (S)-aspartate-beta-semialdehyde [(S)-ASA] and pyruvate to dihydrodipicolinate (DHDP). However, it was shown in E.coli that the product of the enzymatic reaction is not dihydrodipicolinate but in fact (4S)-4-hydroxy-2,3,4,5-tetrahydro-(2S)-dipicolinic acid (HTPA), and that the consecutive dehydration reaction leading to DHDP is not spontaneous but catalyzed by DapB.</text>
</comment>
<evidence type="ECO:0000256" key="2">
    <source>
        <dbReference type="ARBA" id="ARBA00005120"/>
    </source>
</evidence>
<name>A0A9D1IC68_9FIRM</name>
<organism evidence="16 17">
    <name type="scientific">Candidatus Pullichristensenella excrementigallinarum</name>
    <dbReference type="NCBI Taxonomy" id="2840907"/>
    <lineage>
        <taxon>Bacteria</taxon>
        <taxon>Bacillati</taxon>
        <taxon>Bacillota</taxon>
        <taxon>Clostridia</taxon>
        <taxon>Candidatus Pullichristensenella</taxon>
    </lineage>
</organism>
<keyword evidence="5 12" id="KW-0963">Cytoplasm</keyword>
<dbReference type="PRINTS" id="PR00146">
    <property type="entry name" value="DHPICSNTHASE"/>
</dbReference>
<feature type="binding site" evidence="12 15">
    <location>
        <position position="48"/>
    </location>
    <ligand>
        <name>pyruvate</name>
        <dbReference type="ChEBI" id="CHEBI:15361"/>
    </ligand>
</feature>
<comment type="pathway">
    <text evidence="2 12">Amino-acid biosynthesis; L-lysine biosynthesis via DAP pathway; (S)-tetrahydrodipicolinate from L-aspartate: step 3/4.</text>
</comment>
<dbReference type="InterPro" id="IPR002220">
    <property type="entry name" value="DapA-like"/>
</dbReference>
<comment type="function">
    <text evidence="1 12">Catalyzes the condensation of (S)-aspartate-beta-semialdehyde [(S)-ASA] and pyruvate to 4-hydroxy-tetrahydrodipicolinate (HTPA).</text>
</comment>
<feature type="site" description="Part of a proton relay during catalysis" evidence="12">
    <location>
        <position position="110"/>
    </location>
</feature>
<evidence type="ECO:0000256" key="13">
    <source>
        <dbReference type="PIRNR" id="PIRNR001365"/>
    </source>
</evidence>
<keyword evidence="6 12" id="KW-0028">Amino-acid biosynthesis</keyword>
<comment type="subunit">
    <text evidence="12">Homotetramer; dimer of dimers.</text>
</comment>
<feature type="active site" description="Proton donor/acceptor" evidence="12 14">
    <location>
        <position position="136"/>
    </location>
</feature>
<keyword evidence="10 12" id="KW-0704">Schiff base</keyword>
<protein>
    <recommendedName>
        <fullName evidence="4 12">4-hydroxy-tetrahydrodipicolinate synthase</fullName>
        <shortName evidence="12">HTPA synthase</shortName>
        <ecNumber evidence="4 12">4.3.3.7</ecNumber>
    </recommendedName>
</protein>
<dbReference type="SMART" id="SM01130">
    <property type="entry name" value="DHDPS"/>
    <property type="match status" value="1"/>
</dbReference>
<feature type="binding site" evidence="12 15">
    <location>
        <position position="205"/>
    </location>
    <ligand>
        <name>pyruvate</name>
        <dbReference type="ChEBI" id="CHEBI:15361"/>
    </ligand>
</feature>
<dbReference type="HAMAP" id="MF_00418">
    <property type="entry name" value="DapA"/>
    <property type="match status" value="1"/>
</dbReference>
<dbReference type="AlphaFoldDB" id="A0A9D1IC68"/>
<evidence type="ECO:0000256" key="12">
    <source>
        <dbReference type="HAMAP-Rule" id="MF_00418"/>
    </source>
</evidence>
<dbReference type="PROSITE" id="PS00666">
    <property type="entry name" value="DHDPS_2"/>
    <property type="match status" value="1"/>
</dbReference>
<feature type="active site" description="Schiff-base intermediate with substrate" evidence="12 14">
    <location>
        <position position="164"/>
    </location>
</feature>
<dbReference type="GO" id="GO:0008840">
    <property type="term" value="F:4-hydroxy-tetrahydrodipicolinate synthase activity"/>
    <property type="evidence" value="ECO:0007669"/>
    <property type="project" value="UniProtKB-UniRule"/>
</dbReference>
<dbReference type="CDD" id="cd00950">
    <property type="entry name" value="DHDPS"/>
    <property type="match status" value="1"/>
</dbReference>
<comment type="caution">
    <text evidence="16">The sequence shown here is derived from an EMBL/GenBank/DDBJ whole genome shotgun (WGS) entry which is preliminary data.</text>
</comment>
<dbReference type="GO" id="GO:0009089">
    <property type="term" value="P:lysine biosynthetic process via diaminopimelate"/>
    <property type="evidence" value="ECO:0007669"/>
    <property type="project" value="UniProtKB-UniRule"/>
</dbReference>
<dbReference type="PANTHER" id="PTHR12128">
    <property type="entry name" value="DIHYDRODIPICOLINATE SYNTHASE"/>
    <property type="match status" value="1"/>
</dbReference>
<keyword evidence="8 12" id="KW-0457">Lysine biosynthesis</keyword>
<reference evidence="16" key="2">
    <citation type="journal article" date="2021" name="PeerJ">
        <title>Extensive microbial diversity within the chicken gut microbiome revealed by metagenomics and culture.</title>
        <authorList>
            <person name="Gilroy R."/>
            <person name="Ravi A."/>
            <person name="Getino M."/>
            <person name="Pursley I."/>
            <person name="Horton D.L."/>
            <person name="Alikhan N.F."/>
            <person name="Baker D."/>
            <person name="Gharbi K."/>
            <person name="Hall N."/>
            <person name="Watson M."/>
            <person name="Adriaenssens E.M."/>
            <person name="Foster-Nyarko E."/>
            <person name="Jarju S."/>
            <person name="Secka A."/>
            <person name="Antonio M."/>
            <person name="Oren A."/>
            <person name="Chaudhuri R.R."/>
            <person name="La Ragione R."/>
            <person name="Hildebrand F."/>
            <person name="Pallen M.J."/>
        </authorList>
    </citation>
    <scope>NUCLEOTIDE SEQUENCE</scope>
    <source>
        <strain evidence="16">ChiHcec3-11533</strain>
    </source>
</reference>
<dbReference type="InterPro" id="IPR013785">
    <property type="entry name" value="Aldolase_TIM"/>
</dbReference>
<dbReference type="Proteomes" id="UP000824072">
    <property type="component" value="Unassembled WGS sequence"/>
</dbReference>
<comment type="subcellular location">
    <subcellularLocation>
        <location evidence="12">Cytoplasm</location>
    </subcellularLocation>
</comment>
<proteinExistence type="inferred from homology"/>
<sequence>MHSALFYGSGVALVTPFSKGKVDLATYEKLIDWQIESETDAIISLGTTGEPSTLTRSERAELVECAVNVVAGRVPLIVGAGANDTRTAVSYAVEAQNLGADGLLIVTPYYNKANRRGLIEHFFAIADRVEIPILVYNVPSRTGMNLDPSVAAELLKHPVIRGVKEASGDLRQMTRLAQLAQGAALYSGNDDQVYPLLALGARGVISVVANILPAQVHNLVSSYLRGDHELSREAQFSLLEISDALFSEVSPIPVKAALAKMGKIENELRLPLAPLDPAREERLCAVLKKWELLA</sequence>
<gene>
    <name evidence="12" type="primary">dapA</name>
    <name evidence="16" type="ORF">IAB02_06085</name>
</gene>
<evidence type="ECO:0000256" key="4">
    <source>
        <dbReference type="ARBA" id="ARBA00012086"/>
    </source>
</evidence>
<evidence type="ECO:0000256" key="3">
    <source>
        <dbReference type="ARBA" id="ARBA00007592"/>
    </source>
</evidence>
<evidence type="ECO:0000256" key="7">
    <source>
        <dbReference type="ARBA" id="ARBA00022915"/>
    </source>
</evidence>
<dbReference type="PIRSF" id="PIRSF001365">
    <property type="entry name" value="DHDPS"/>
    <property type="match status" value="1"/>
</dbReference>
<evidence type="ECO:0000256" key="6">
    <source>
        <dbReference type="ARBA" id="ARBA00022605"/>
    </source>
</evidence>
<dbReference type="EMBL" id="DVMU01000135">
    <property type="protein sequence ID" value="HIU34116.1"/>
    <property type="molecule type" value="Genomic_DNA"/>
</dbReference>
<dbReference type="SUPFAM" id="SSF51569">
    <property type="entry name" value="Aldolase"/>
    <property type="match status" value="1"/>
</dbReference>
<dbReference type="GO" id="GO:0005737">
    <property type="term" value="C:cytoplasm"/>
    <property type="evidence" value="ECO:0007669"/>
    <property type="project" value="UniProtKB-SubCell"/>
</dbReference>
<evidence type="ECO:0000256" key="5">
    <source>
        <dbReference type="ARBA" id="ARBA00022490"/>
    </source>
</evidence>
<dbReference type="InterPro" id="IPR005263">
    <property type="entry name" value="DapA"/>
</dbReference>
<evidence type="ECO:0000256" key="10">
    <source>
        <dbReference type="ARBA" id="ARBA00023270"/>
    </source>
</evidence>
<dbReference type="NCBIfam" id="TIGR00674">
    <property type="entry name" value="dapA"/>
    <property type="match status" value="1"/>
</dbReference>
<evidence type="ECO:0000256" key="1">
    <source>
        <dbReference type="ARBA" id="ARBA00003294"/>
    </source>
</evidence>
<dbReference type="GO" id="GO:0019877">
    <property type="term" value="P:diaminopimelate biosynthetic process"/>
    <property type="evidence" value="ECO:0007669"/>
    <property type="project" value="UniProtKB-UniRule"/>
</dbReference>
<evidence type="ECO:0000256" key="15">
    <source>
        <dbReference type="PIRSR" id="PIRSR001365-2"/>
    </source>
</evidence>
<evidence type="ECO:0000313" key="16">
    <source>
        <dbReference type="EMBL" id="HIU34116.1"/>
    </source>
</evidence>
<keyword evidence="9 12" id="KW-0456">Lyase</keyword>
<reference evidence="16" key="1">
    <citation type="submission" date="2020-10" db="EMBL/GenBank/DDBJ databases">
        <authorList>
            <person name="Gilroy R."/>
        </authorList>
    </citation>
    <scope>NUCLEOTIDE SEQUENCE</scope>
    <source>
        <strain evidence="16">ChiHcec3-11533</strain>
    </source>
</reference>
<evidence type="ECO:0000256" key="11">
    <source>
        <dbReference type="ARBA" id="ARBA00047836"/>
    </source>
</evidence>
<dbReference type="EC" id="4.3.3.7" evidence="4 12"/>
<dbReference type="Gene3D" id="3.20.20.70">
    <property type="entry name" value="Aldolase class I"/>
    <property type="match status" value="1"/>
</dbReference>
<accession>A0A9D1IC68</accession>
<evidence type="ECO:0000256" key="9">
    <source>
        <dbReference type="ARBA" id="ARBA00023239"/>
    </source>
</evidence>
<comment type="catalytic activity">
    <reaction evidence="11 12">
        <text>L-aspartate 4-semialdehyde + pyruvate = (2S,4S)-4-hydroxy-2,3,4,5-tetrahydrodipicolinate + H2O + H(+)</text>
        <dbReference type="Rhea" id="RHEA:34171"/>
        <dbReference type="ChEBI" id="CHEBI:15361"/>
        <dbReference type="ChEBI" id="CHEBI:15377"/>
        <dbReference type="ChEBI" id="CHEBI:15378"/>
        <dbReference type="ChEBI" id="CHEBI:67139"/>
        <dbReference type="ChEBI" id="CHEBI:537519"/>
        <dbReference type="EC" id="4.3.3.7"/>
    </reaction>
</comment>
<feature type="site" description="Part of a proton relay during catalysis" evidence="12">
    <location>
        <position position="47"/>
    </location>
</feature>
<keyword evidence="7 12" id="KW-0220">Diaminopimelate biosynthesis</keyword>
<dbReference type="PANTHER" id="PTHR12128:SF66">
    <property type="entry name" value="4-HYDROXY-2-OXOGLUTARATE ALDOLASE, MITOCHONDRIAL"/>
    <property type="match status" value="1"/>
</dbReference>
<evidence type="ECO:0000256" key="8">
    <source>
        <dbReference type="ARBA" id="ARBA00023154"/>
    </source>
</evidence>
<evidence type="ECO:0000256" key="14">
    <source>
        <dbReference type="PIRSR" id="PIRSR001365-1"/>
    </source>
</evidence>